<proteinExistence type="inferred from homology"/>
<protein>
    <recommendedName>
        <fullName evidence="2">NADH:ubiquinone oxidoreductase intermediate-associated protein 30 domain-containing protein</fullName>
    </recommendedName>
</protein>
<dbReference type="Pfam" id="PF08547">
    <property type="entry name" value="CIA30"/>
    <property type="match status" value="1"/>
</dbReference>
<comment type="similarity">
    <text evidence="1">Belongs to the CIA30 family.</text>
</comment>
<dbReference type="PANTHER" id="PTHR13194">
    <property type="entry name" value="COMPLEX I INTERMEDIATE-ASSOCIATED PROTEIN 30"/>
    <property type="match status" value="1"/>
</dbReference>
<gene>
    <name evidence="3" type="ORF">BFP71_14540</name>
</gene>
<dbReference type="PANTHER" id="PTHR13194:SF19">
    <property type="entry name" value="NAD(P)-BINDING ROSSMANN-FOLD SUPERFAMILY PROTEIN"/>
    <property type="match status" value="1"/>
</dbReference>
<dbReference type="EMBL" id="MDGQ01000005">
    <property type="protein sequence ID" value="OEK04668.1"/>
    <property type="molecule type" value="Genomic_DNA"/>
</dbReference>
<dbReference type="InterPro" id="IPR039131">
    <property type="entry name" value="NDUFAF1"/>
</dbReference>
<dbReference type="RefSeq" id="WP_088125056.1">
    <property type="nucleotide sequence ID" value="NZ_MDGQ01000005.1"/>
</dbReference>
<dbReference type="AlphaFoldDB" id="A0A1E5SZV7"/>
<evidence type="ECO:0000313" key="3">
    <source>
        <dbReference type="EMBL" id="OEK04668.1"/>
    </source>
</evidence>
<evidence type="ECO:0000313" key="4">
    <source>
        <dbReference type="Proteomes" id="UP000095552"/>
    </source>
</evidence>
<name>A0A1E5SZV7_9BACT</name>
<keyword evidence="4" id="KW-1185">Reference proteome</keyword>
<sequence>MISTLYLLIALLSPPSEMVFDFGENKDGYKWAIVNDGVMGGLSRGKAQLTDDSMIFSGTVSLENNGGFTSLRAPYARYDLSQYDQVEIKYRSSGLDCALNVYQYQRFWLPNHKMPIPSSNDAWKTITVDLYDLKEYRMGRRTGRTMSKGAAKNTIRLGFITDSKKPGAFKLEIAYVKFSKKAL</sequence>
<dbReference type="SUPFAM" id="SSF49785">
    <property type="entry name" value="Galactose-binding domain-like"/>
    <property type="match status" value="1"/>
</dbReference>
<dbReference type="InterPro" id="IPR013857">
    <property type="entry name" value="NADH-UbQ_OxRdtase-assoc_prot30"/>
</dbReference>
<feature type="domain" description="NADH:ubiquinone oxidoreductase intermediate-associated protein 30" evidence="2">
    <location>
        <begin position="20"/>
        <end position="173"/>
    </location>
</feature>
<dbReference type="STRING" id="1563681.BFP71_14540"/>
<organism evidence="3 4">
    <name type="scientific">Roseivirga misakiensis</name>
    <dbReference type="NCBI Taxonomy" id="1563681"/>
    <lineage>
        <taxon>Bacteria</taxon>
        <taxon>Pseudomonadati</taxon>
        <taxon>Bacteroidota</taxon>
        <taxon>Cytophagia</taxon>
        <taxon>Cytophagales</taxon>
        <taxon>Roseivirgaceae</taxon>
        <taxon>Roseivirga</taxon>
    </lineage>
</organism>
<dbReference type="OrthoDB" id="442188at2"/>
<comment type="caution">
    <text evidence="3">The sequence shown here is derived from an EMBL/GenBank/DDBJ whole genome shotgun (WGS) entry which is preliminary data.</text>
</comment>
<accession>A0A1E5SZV7</accession>
<evidence type="ECO:0000256" key="1">
    <source>
        <dbReference type="ARBA" id="ARBA00007884"/>
    </source>
</evidence>
<dbReference type="Proteomes" id="UP000095552">
    <property type="component" value="Unassembled WGS sequence"/>
</dbReference>
<dbReference type="InterPro" id="IPR008979">
    <property type="entry name" value="Galactose-bd-like_sf"/>
</dbReference>
<reference evidence="3 4" key="1">
    <citation type="submission" date="2016-08" db="EMBL/GenBank/DDBJ databases">
        <title>Draft genome of Fabibacter sp. strain SK-8.</title>
        <authorList>
            <person name="Wong S.-K."/>
            <person name="Hamasaki K."/>
            <person name="Yoshizawa S."/>
        </authorList>
    </citation>
    <scope>NUCLEOTIDE SEQUENCE [LARGE SCALE GENOMIC DNA]</scope>
    <source>
        <strain evidence="3 4">SK-8</strain>
    </source>
</reference>
<evidence type="ECO:0000259" key="2">
    <source>
        <dbReference type="Pfam" id="PF08547"/>
    </source>
</evidence>